<dbReference type="InterPro" id="IPR027417">
    <property type="entry name" value="P-loop_NTPase"/>
</dbReference>
<proteinExistence type="predicted"/>
<keyword evidence="2" id="KW-1185">Reference proteome</keyword>
<protein>
    <submittedName>
        <fullName evidence="1">Uncharacterized protein</fullName>
    </submittedName>
</protein>
<evidence type="ECO:0000313" key="2">
    <source>
        <dbReference type="Proteomes" id="UP000217561"/>
    </source>
</evidence>
<reference evidence="1 2" key="1">
    <citation type="submission" date="2017-08" db="EMBL/GenBank/DDBJ databases">
        <title>Salimicrobium alkalisoli sp. nov., isolated from saline alkaline soil.</title>
        <authorList>
            <person name="Zhang G."/>
            <person name="Xiong Q."/>
        </authorList>
    </citation>
    <scope>NUCLEOTIDE SEQUENCE [LARGE SCALE GENOMIC DNA]</scope>
    <source>
        <strain evidence="1 2">WN024</strain>
    </source>
</reference>
<dbReference type="Gene3D" id="3.40.50.300">
    <property type="entry name" value="P-loop containing nucleotide triphosphate hydrolases"/>
    <property type="match status" value="1"/>
</dbReference>
<dbReference type="RefSeq" id="WP_095821902.1">
    <property type="nucleotide sequence ID" value="NZ_NSGH01000008.1"/>
</dbReference>
<dbReference type="EMBL" id="NSGH01000008">
    <property type="protein sequence ID" value="PBB05888.1"/>
    <property type="molecule type" value="Genomic_DNA"/>
</dbReference>
<comment type="caution">
    <text evidence="1">The sequence shown here is derived from an EMBL/GenBank/DDBJ whole genome shotgun (WGS) entry which is preliminary data.</text>
</comment>
<sequence length="239" mass="26404">MSDQAENLRRKLEARNVTTKARVISILNAGSTEKGTDIAADFAVELSLNGPEVLIIGSGGERRVSSGMLSEETAAYTASGLYKEAPHQMETTSFPYSFPDFEKMMFKHDYIFLDLGNEILREEAGFAACADGTFIIMENNDDSLKKAYAMIKKLYSVSSEQRISLLPGTVSDERNDRKALEKVKQVTADFLGKEVHLPVPLPHTGGSQSVFSASVHELQKERRTGGSFLIRLKKFTAEN</sequence>
<organism evidence="1 2">
    <name type="scientific">Salimicrobium humidisoli</name>
    <dbReference type="NCBI Taxonomy" id="2029857"/>
    <lineage>
        <taxon>Bacteria</taxon>
        <taxon>Bacillati</taxon>
        <taxon>Bacillota</taxon>
        <taxon>Bacilli</taxon>
        <taxon>Bacillales</taxon>
        <taxon>Bacillaceae</taxon>
        <taxon>Salimicrobium</taxon>
    </lineage>
</organism>
<gene>
    <name evidence="1" type="ORF">CKW00_06565</name>
</gene>
<evidence type="ECO:0000313" key="1">
    <source>
        <dbReference type="EMBL" id="PBB05888.1"/>
    </source>
</evidence>
<name>A0ABX4HRQ4_9BACI</name>
<dbReference type="Proteomes" id="UP000217561">
    <property type="component" value="Unassembled WGS sequence"/>
</dbReference>
<accession>A0ABX4HRQ4</accession>